<organism evidence="4 5">
    <name type="scientific">Brevibacillus laterosporus</name>
    <name type="common">Bacillus laterosporus</name>
    <dbReference type="NCBI Taxonomy" id="1465"/>
    <lineage>
        <taxon>Bacteria</taxon>
        <taxon>Bacillati</taxon>
        <taxon>Bacillota</taxon>
        <taxon>Bacilli</taxon>
        <taxon>Bacillales</taxon>
        <taxon>Paenibacillaceae</taxon>
        <taxon>Brevibacillus</taxon>
    </lineage>
</organism>
<dbReference type="RefSeq" id="WP_104150276.1">
    <property type="nucleotide sequence ID" value="NZ_JANSGW010000006.1"/>
</dbReference>
<evidence type="ECO:0000313" key="5">
    <source>
        <dbReference type="Proteomes" id="UP001077662"/>
    </source>
</evidence>
<dbReference type="NCBIfam" id="TIGR02320">
    <property type="entry name" value="PEP_mutase"/>
    <property type="match status" value="1"/>
</dbReference>
<reference evidence="4" key="1">
    <citation type="submission" date="2022-09" db="EMBL/GenBank/DDBJ databases">
        <title>Genome analysis and characterization of larvicidal activity of Brevibacillus strains.</title>
        <authorList>
            <person name="Patrusheva E.V."/>
            <person name="Izotova A.O."/>
            <person name="Toshchakov S.V."/>
            <person name="Sineoky S.P."/>
        </authorList>
    </citation>
    <scope>NUCLEOTIDE SEQUENCE</scope>
    <source>
        <strain evidence="4">VKPM_B-13247</strain>
    </source>
</reference>
<dbReference type="CDD" id="cd00377">
    <property type="entry name" value="ICL_PEPM"/>
    <property type="match status" value="1"/>
</dbReference>
<dbReference type="PANTHER" id="PTHR42905:SF7">
    <property type="entry name" value="PHOSPHOENOLPYRUVATE PHOSPHOMUTASE"/>
    <property type="match status" value="1"/>
</dbReference>
<sequence>MKKTTRLKHLIHSSEIEFLMEAHNGLSGKIVENCGFKGIWASGLTISASLGVRDNNEASWTQVLDVLEFMSDATSVPILLDGDTGYGNFNNARRLVKKLEQRGVAGVCIEDKLFPKTNSFIKSEMQPLANIDEFCGKIKAMKDSQTDEDFVVVARVEAFIAGWGLEESLRRAEAYRQAGADAILIHSKRADITEIEAFMKEWEFRHPVVIVPTKYYTTPVDKFEELGVSMVIWANHNLRSSIVAMQQTSKQIFEEKSLIHVEENLATLDDVFRLQHADELKEAEKKYLPTNDFTNPVCKKDD</sequence>
<evidence type="ECO:0000313" key="4">
    <source>
        <dbReference type="EMBL" id="MCZ0806331.1"/>
    </source>
</evidence>
<dbReference type="InterPro" id="IPR039556">
    <property type="entry name" value="ICL/PEPM"/>
</dbReference>
<dbReference type="AlphaFoldDB" id="A0AAP3DE73"/>
<keyword evidence="1 4" id="KW-0413">Isomerase</keyword>
<evidence type="ECO:0000256" key="1">
    <source>
        <dbReference type="ARBA" id="ARBA00023235"/>
    </source>
</evidence>
<dbReference type="GO" id="GO:0050188">
    <property type="term" value="F:phosphoenolpyruvate mutase activity"/>
    <property type="evidence" value="ECO:0007669"/>
    <property type="project" value="UniProtKB-EC"/>
</dbReference>
<gene>
    <name evidence="4" type="primary">aepX</name>
    <name evidence="4" type="ORF">O0554_05265</name>
</gene>
<dbReference type="InterPro" id="IPR040442">
    <property type="entry name" value="Pyrv_kinase-like_dom_sf"/>
</dbReference>
<dbReference type="EC" id="5.4.2.9" evidence="2"/>
<accession>A0AAP3DE73</accession>
<dbReference type="Proteomes" id="UP001077662">
    <property type="component" value="Unassembled WGS sequence"/>
</dbReference>
<comment type="caution">
    <text evidence="4">The sequence shown here is derived from an EMBL/GenBank/DDBJ whole genome shotgun (WGS) entry which is preliminary data.</text>
</comment>
<evidence type="ECO:0000256" key="3">
    <source>
        <dbReference type="ARBA" id="ARBA00038455"/>
    </source>
</evidence>
<dbReference type="Pfam" id="PF13714">
    <property type="entry name" value="PEP_mutase"/>
    <property type="match status" value="1"/>
</dbReference>
<dbReference type="InterPro" id="IPR015813">
    <property type="entry name" value="Pyrv/PenolPyrv_kinase-like_dom"/>
</dbReference>
<dbReference type="InterPro" id="IPR012698">
    <property type="entry name" value="PEnolPyrv_PMutase_core"/>
</dbReference>
<evidence type="ECO:0000256" key="2">
    <source>
        <dbReference type="ARBA" id="ARBA00024063"/>
    </source>
</evidence>
<protein>
    <recommendedName>
        <fullName evidence="2">phosphoenolpyruvate mutase</fullName>
        <ecNumber evidence="2">5.4.2.9</ecNumber>
    </recommendedName>
</protein>
<dbReference type="EMBL" id="JAPTNE010000006">
    <property type="protein sequence ID" value="MCZ0806331.1"/>
    <property type="molecule type" value="Genomic_DNA"/>
</dbReference>
<proteinExistence type="inferred from homology"/>
<dbReference type="PANTHER" id="PTHR42905">
    <property type="entry name" value="PHOSPHOENOLPYRUVATE CARBOXYLASE"/>
    <property type="match status" value="1"/>
</dbReference>
<comment type="similarity">
    <text evidence="3">Belongs to the isocitrate lyase/PEP mutase superfamily. PEP mutase family.</text>
</comment>
<name>A0AAP3DE73_BRELA</name>
<dbReference type="SUPFAM" id="SSF51621">
    <property type="entry name" value="Phosphoenolpyruvate/pyruvate domain"/>
    <property type="match status" value="1"/>
</dbReference>
<dbReference type="Gene3D" id="3.20.20.60">
    <property type="entry name" value="Phosphoenolpyruvate-binding domains"/>
    <property type="match status" value="1"/>
</dbReference>